<dbReference type="EMBL" id="WIAO01000001">
    <property type="protein sequence ID" value="MQM24242.1"/>
    <property type="molecule type" value="Genomic_DNA"/>
</dbReference>
<feature type="transmembrane region" description="Helical" evidence="1">
    <location>
        <begin position="85"/>
        <end position="106"/>
    </location>
</feature>
<keyword evidence="1" id="KW-0472">Membrane</keyword>
<keyword evidence="2" id="KW-0482">Metalloprotease</keyword>
<evidence type="ECO:0000256" key="1">
    <source>
        <dbReference type="SAM" id="Phobius"/>
    </source>
</evidence>
<evidence type="ECO:0000313" key="3">
    <source>
        <dbReference type="Proteomes" id="UP000477750"/>
    </source>
</evidence>
<protein>
    <submittedName>
        <fullName evidence="2">PrsW family intramembrane metalloprotease</fullName>
    </submittedName>
</protein>
<sequence>MTNAVLAATPVTAVRRPPVRAASLGFWVFSAYLLFGAWTLWKDFGAIAGAFPAVTAVNLLFLVVTSTVGMWLARRVLRPVQAPPLAASWLAVGWGALAATGLALILNSLNQSTLSEAAGLQFAGRWGAALTAPIDEETVKLLGVVLLAAVSSRLVRSAADGLVYGALVGLGFQVAENLVYGFNQVAATGGVGSAGSAFDVLVIRVLGTGYGSHWAMTAVAGAGIGYFVGAAGRPRSRRLLVALGGLALAMAMHFQFDSPFLDGTVWESLLKPAVNLVVVMVAFVLVRRRFLARWREVCAEETVSGALRAGEAQVLSQRHARRRSLRRIPSPARSAVKRLQTAQLDLLENRVPDMEPPGAAEQLRAAIAERRAAIRWA</sequence>
<evidence type="ECO:0000313" key="2">
    <source>
        <dbReference type="EMBL" id="MQM24242.1"/>
    </source>
</evidence>
<proteinExistence type="predicted"/>
<gene>
    <name evidence="2" type="ORF">GFD30_01415</name>
</gene>
<dbReference type="AlphaFoldDB" id="A0A6L5G227"/>
<keyword evidence="2" id="KW-0378">Hydrolase</keyword>
<dbReference type="PANTHER" id="PTHR36844">
    <property type="entry name" value="PROTEASE PRSW"/>
    <property type="match status" value="1"/>
</dbReference>
<name>A0A6L5G227_9ACTN</name>
<dbReference type="Pfam" id="PF13367">
    <property type="entry name" value="PrsW-protease"/>
    <property type="match status" value="1"/>
</dbReference>
<comment type="caution">
    <text evidence="2">The sequence shown here is derived from an EMBL/GenBank/DDBJ whole genome shotgun (WGS) entry which is preliminary data.</text>
</comment>
<feature type="transmembrane region" description="Helical" evidence="1">
    <location>
        <begin position="47"/>
        <end position="73"/>
    </location>
</feature>
<feature type="transmembrane region" description="Helical" evidence="1">
    <location>
        <begin position="21"/>
        <end position="41"/>
    </location>
</feature>
<reference evidence="2 3" key="1">
    <citation type="submission" date="2019-10" db="EMBL/GenBank/DDBJ databases">
        <title>Glycomyces albidus sp. nov., a novel actinomycete isolated from rhizosphere soil of wheat (Triticum aestivum L.).</title>
        <authorList>
            <person name="Qian L."/>
        </authorList>
    </citation>
    <scope>NUCLEOTIDE SEQUENCE [LARGE SCALE GENOMIC DNA]</scope>
    <source>
        <strain evidence="2 3">NEAU-7082</strain>
    </source>
</reference>
<dbReference type="RefSeq" id="WP_153023419.1">
    <property type="nucleotide sequence ID" value="NZ_WIAO01000001.1"/>
</dbReference>
<dbReference type="Proteomes" id="UP000477750">
    <property type="component" value="Unassembled WGS sequence"/>
</dbReference>
<keyword evidence="1" id="KW-0812">Transmembrane</keyword>
<accession>A0A6L5G227</accession>
<feature type="transmembrane region" description="Helical" evidence="1">
    <location>
        <begin position="214"/>
        <end position="232"/>
    </location>
</feature>
<dbReference type="GO" id="GO:0006508">
    <property type="term" value="P:proteolysis"/>
    <property type="evidence" value="ECO:0007669"/>
    <property type="project" value="UniProtKB-KW"/>
</dbReference>
<keyword evidence="1" id="KW-1133">Transmembrane helix</keyword>
<dbReference type="InterPro" id="IPR026898">
    <property type="entry name" value="PrsW"/>
</dbReference>
<dbReference type="GO" id="GO:0008237">
    <property type="term" value="F:metallopeptidase activity"/>
    <property type="evidence" value="ECO:0007669"/>
    <property type="project" value="UniProtKB-KW"/>
</dbReference>
<dbReference type="PANTHER" id="PTHR36844:SF1">
    <property type="entry name" value="PROTEASE PRSW"/>
    <property type="match status" value="1"/>
</dbReference>
<keyword evidence="2" id="KW-0645">Protease</keyword>
<keyword evidence="3" id="KW-1185">Reference proteome</keyword>
<organism evidence="2 3">
    <name type="scientific">Glycomyces albidus</name>
    <dbReference type="NCBI Taxonomy" id="2656774"/>
    <lineage>
        <taxon>Bacteria</taxon>
        <taxon>Bacillati</taxon>
        <taxon>Actinomycetota</taxon>
        <taxon>Actinomycetes</taxon>
        <taxon>Glycomycetales</taxon>
        <taxon>Glycomycetaceae</taxon>
        <taxon>Glycomyces</taxon>
    </lineage>
</organism>
<feature type="transmembrane region" description="Helical" evidence="1">
    <location>
        <begin position="239"/>
        <end position="256"/>
    </location>
</feature>
<feature type="transmembrane region" description="Helical" evidence="1">
    <location>
        <begin position="268"/>
        <end position="286"/>
    </location>
</feature>